<dbReference type="InterPro" id="IPR043160">
    <property type="entry name" value="Dynein_C_barrel"/>
</dbReference>
<sequence>MDQVIENVANGILANLPKVFDREAIRKSKGMDITPTTIVLLQELERFNNLIMRMLRSLQVLKRALVGEVGMSAELDDVARSLFNGQIPTIWRKLAPATLKSLANWMSHFHQRNNQYLRWVELGDPKVIWLSGLHIPESFLTALVQATCRKNGWPLDKSALASSVTEYVTPEDVQERGQGCLIHGLYLEGASWDTETSCLIRQKPKQLIQPLPILRVIGIESHRLKLQNTFRTPVYVTSARRNAMGVGLVFEADLKTNVHISHWVLQGVCLILNSD</sequence>
<proteinExistence type="predicted"/>
<evidence type="ECO:0000313" key="3">
    <source>
        <dbReference type="Proteomes" id="UP001626550"/>
    </source>
</evidence>
<evidence type="ECO:0000313" key="2">
    <source>
        <dbReference type="EMBL" id="KAL3317582.1"/>
    </source>
</evidence>
<dbReference type="InterPro" id="IPR026983">
    <property type="entry name" value="DHC"/>
</dbReference>
<evidence type="ECO:0000259" key="1">
    <source>
        <dbReference type="Pfam" id="PF18199"/>
    </source>
</evidence>
<feature type="domain" description="Dynein heavy chain C-terminal" evidence="1">
    <location>
        <begin position="2"/>
        <end position="272"/>
    </location>
</feature>
<name>A0ABD2QDG0_9PLAT</name>
<dbReference type="FunFam" id="3.10.490.20:FF:000006">
    <property type="entry name" value="Dynein axonemal heavy chain 10"/>
    <property type="match status" value="1"/>
</dbReference>
<dbReference type="Gene3D" id="3.10.490.20">
    <property type="match status" value="1"/>
</dbReference>
<dbReference type="AlphaFoldDB" id="A0ABD2QDG0"/>
<protein>
    <submittedName>
        <fullName evidence="2">Dynein heavy chain 10, axonemal</fullName>
    </submittedName>
</protein>
<organism evidence="2 3">
    <name type="scientific">Cichlidogyrus casuarinus</name>
    <dbReference type="NCBI Taxonomy" id="1844966"/>
    <lineage>
        <taxon>Eukaryota</taxon>
        <taxon>Metazoa</taxon>
        <taxon>Spiralia</taxon>
        <taxon>Lophotrochozoa</taxon>
        <taxon>Platyhelminthes</taxon>
        <taxon>Monogenea</taxon>
        <taxon>Monopisthocotylea</taxon>
        <taxon>Dactylogyridea</taxon>
        <taxon>Ancyrocephalidae</taxon>
        <taxon>Cichlidogyrus</taxon>
    </lineage>
</organism>
<dbReference type="PANTHER" id="PTHR22878:SF63">
    <property type="entry name" value="DYNEIN AXONEMAL HEAVY CHAIN 10"/>
    <property type="match status" value="1"/>
</dbReference>
<dbReference type="Pfam" id="PF18199">
    <property type="entry name" value="Dynein_C"/>
    <property type="match status" value="1"/>
</dbReference>
<dbReference type="FunFam" id="1.20.1270.280:FF:000005">
    <property type="entry name" value="Dynein axonemal heavy chain 10"/>
    <property type="match status" value="1"/>
</dbReference>
<accession>A0ABD2QDG0</accession>
<dbReference type="PANTHER" id="PTHR22878">
    <property type="entry name" value="DYNEIN HEAVY CHAIN 6, AXONEMAL-LIKE-RELATED"/>
    <property type="match status" value="1"/>
</dbReference>
<dbReference type="Proteomes" id="UP001626550">
    <property type="component" value="Unassembled WGS sequence"/>
</dbReference>
<dbReference type="EMBL" id="JBJKFK010000362">
    <property type="protein sequence ID" value="KAL3317582.1"/>
    <property type="molecule type" value="Genomic_DNA"/>
</dbReference>
<gene>
    <name evidence="2" type="primary">DNAH10_5</name>
    <name evidence="2" type="ORF">Ciccas_003767</name>
</gene>
<dbReference type="InterPro" id="IPR041228">
    <property type="entry name" value="Dynein_C"/>
</dbReference>
<keyword evidence="3" id="KW-1185">Reference proteome</keyword>
<dbReference type="Gene3D" id="1.20.1270.280">
    <property type="match status" value="1"/>
</dbReference>
<reference evidence="2 3" key="1">
    <citation type="submission" date="2024-11" db="EMBL/GenBank/DDBJ databases">
        <title>Adaptive evolution of stress response genes in parasites aligns with host niche diversity.</title>
        <authorList>
            <person name="Hahn C."/>
            <person name="Resl P."/>
        </authorList>
    </citation>
    <scope>NUCLEOTIDE SEQUENCE [LARGE SCALE GENOMIC DNA]</scope>
    <source>
        <strain evidence="2">EGGRZ-B1_66</strain>
        <tissue evidence="2">Body</tissue>
    </source>
</reference>
<comment type="caution">
    <text evidence="2">The sequence shown here is derived from an EMBL/GenBank/DDBJ whole genome shotgun (WGS) entry which is preliminary data.</text>
</comment>